<gene>
    <name evidence="1" type="ORF">GCM10017559_55950</name>
</gene>
<accession>A0ABN3Y9G5</accession>
<dbReference type="Proteomes" id="UP001499930">
    <property type="component" value="Unassembled WGS sequence"/>
</dbReference>
<dbReference type="EMBL" id="BAAAWD010000015">
    <property type="protein sequence ID" value="GAA3023444.1"/>
    <property type="molecule type" value="Genomic_DNA"/>
</dbReference>
<comment type="caution">
    <text evidence="1">The sequence shown here is derived from an EMBL/GenBank/DDBJ whole genome shotgun (WGS) entry which is preliminary data.</text>
</comment>
<keyword evidence="2" id="KW-1185">Reference proteome</keyword>
<reference evidence="1 2" key="1">
    <citation type="journal article" date="2019" name="Int. J. Syst. Evol. Microbiol.">
        <title>The Global Catalogue of Microorganisms (GCM) 10K type strain sequencing project: providing services to taxonomists for standard genome sequencing and annotation.</title>
        <authorList>
            <consortium name="The Broad Institute Genomics Platform"/>
            <consortium name="The Broad Institute Genome Sequencing Center for Infectious Disease"/>
            <person name="Wu L."/>
            <person name="Ma J."/>
        </authorList>
    </citation>
    <scope>NUCLEOTIDE SEQUENCE [LARGE SCALE GENOMIC DNA]</scope>
    <source>
        <strain evidence="1 2">JCM 3106</strain>
    </source>
</reference>
<proteinExistence type="predicted"/>
<protein>
    <submittedName>
        <fullName evidence="1">Uncharacterized protein</fullName>
    </submittedName>
</protein>
<evidence type="ECO:0000313" key="1">
    <source>
        <dbReference type="EMBL" id="GAA3023444.1"/>
    </source>
</evidence>
<organism evidence="1 2">
    <name type="scientific">Streptosporangium longisporum</name>
    <dbReference type="NCBI Taxonomy" id="46187"/>
    <lineage>
        <taxon>Bacteria</taxon>
        <taxon>Bacillati</taxon>
        <taxon>Actinomycetota</taxon>
        <taxon>Actinomycetes</taxon>
        <taxon>Streptosporangiales</taxon>
        <taxon>Streptosporangiaceae</taxon>
        <taxon>Streptosporangium</taxon>
    </lineage>
</organism>
<sequence length="82" mass="8112">MPLQGVGPAAEQVRAAGATGVLEGLEGREGLACDVVDDGGTGLVGDRAVAGAGARIDAEDGVHVFSSRCAGLVIPGWGRRGR</sequence>
<evidence type="ECO:0000313" key="2">
    <source>
        <dbReference type="Proteomes" id="UP001499930"/>
    </source>
</evidence>
<name>A0ABN3Y9G5_9ACTN</name>